<reference evidence="1" key="1">
    <citation type="submission" date="2014-07" db="EMBL/GenBank/DDBJ databases">
        <authorList>
            <person name="Martin A.A"/>
            <person name="De Silva N."/>
        </authorList>
    </citation>
    <scope>NUCLEOTIDE SEQUENCE</scope>
</reference>
<dbReference type="AlphaFoldDB" id="A0A0K0FSX0"/>
<protein>
    <submittedName>
        <fullName evidence="2">G-protein coupled receptors family 1 profile domain-containing protein</fullName>
    </submittedName>
</protein>
<proteinExistence type="predicted"/>
<accession>A0A0K0FSX0</accession>
<keyword evidence="1" id="KW-1185">Reference proteome</keyword>
<organism evidence="1 2">
    <name type="scientific">Strongyloides venezuelensis</name>
    <name type="common">Threadworm</name>
    <dbReference type="NCBI Taxonomy" id="75913"/>
    <lineage>
        <taxon>Eukaryota</taxon>
        <taxon>Metazoa</taxon>
        <taxon>Ecdysozoa</taxon>
        <taxon>Nematoda</taxon>
        <taxon>Chromadorea</taxon>
        <taxon>Rhabditida</taxon>
        <taxon>Tylenchina</taxon>
        <taxon>Panagrolaimomorpha</taxon>
        <taxon>Strongyloidoidea</taxon>
        <taxon>Strongyloididae</taxon>
        <taxon>Strongyloides</taxon>
    </lineage>
</organism>
<dbReference type="Proteomes" id="UP000035680">
    <property type="component" value="Unassembled WGS sequence"/>
</dbReference>
<name>A0A0K0FSX0_STRVS</name>
<sequence length="137" mass="15174">MVIISYPNNFSQLSRRLTCTPDLEDPLGLCRSRIPLITTTAVTTTVVTTLQVVTSISTVCPTMVVTTGSFIHQLLDCTSEVLSFLSGTIVPPIYNFFIKTEGGRKIVSLLEMAAPHLPPFLRLLLKRPNHNNMEEEV</sequence>
<evidence type="ECO:0000313" key="1">
    <source>
        <dbReference type="Proteomes" id="UP000035680"/>
    </source>
</evidence>
<evidence type="ECO:0000313" key="2">
    <source>
        <dbReference type="WBParaSite" id="SVE_1439000.1"/>
    </source>
</evidence>
<dbReference type="WBParaSite" id="SVE_1439000.1">
    <property type="protein sequence ID" value="SVE_1439000.1"/>
    <property type="gene ID" value="SVE_1439000"/>
</dbReference>
<reference evidence="2" key="2">
    <citation type="submission" date="2015-08" db="UniProtKB">
        <authorList>
            <consortium name="WormBaseParasite"/>
        </authorList>
    </citation>
    <scope>IDENTIFICATION</scope>
</reference>